<dbReference type="Proteomes" id="UP000253314">
    <property type="component" value="Unassembled WGS sequence"/>
</dbReference>
<reference evidence="1 2" key="1">
    <citation type="submission" date="2018-07" db="EMBL/GenBank/DDBJ databases">
        <title>Lottiidibacillus patelloidae gen. nov., sp. nov., isolated from the intestinal tract of a marine limpet and the reclassification of B. taeanensis BH030017T, B. algicola KMM 3737T and B. hwajinpoensis SW-72T as genus Lottiidibacillus.</title>
        <authorList>
            <person name="Liu R."/>
            <person name="Huang Z."/>
        </authorList>
    </citation>
    <scope>NUCLEOTIDE SEQUENCE [LARGE SCALE GENOMIC DNA]</scope>
    <source>
        <strain evidence="1 2">BH030017</strain>
    </source>
</reference>
<sequence length="29" mass="3430">MSIKEGFKRAVTNLHSVLIKELPSEMWWV</sequence>
<accession>A0A366XV80</accession>
<dbReference type="AlphaFoldDB" id="A0A366XV80"/>
<gene>
    <name evidence="1" type="ORF">DS031_09775</name>
</gene>
<proteinExistence type="predicted"/>
<organism evidence="1 2">
    <name type="scientific">Bacillus taeanensis</name>
    <dbReference type="NCBI Taxonomy" id="273032"/>
    <lineage>
        <taxon>Bacteria</taxon>
        <taxon>Bacillati</taxon>
        <taxon>Bacillota</taxon>
        <taxon>Bacilli</taxon>
        <taxon>Bacillales</taxon>
        <taxon>Bacillaceae</taxon>
        <taxon>Bacillus</taxon>
    </lineage>
</organism>
<evidence type="ECO:0000313" key="1">
    <source>
        <dbReference type="EMBL" id="RBW69807.1"/>
    </source>
</evidence>
<protein>
    <submittedName>
        <fullName evidence="1">Uncharacterized protein</fullName>
    </submittedName>
</protein>
<evidence type="ECO:0000313" key="2">
    <source>
        <dbReference type="Proteomes" id="UP000253314"/>
    </source>
</evidence>
<name>A0A366XV80_9BACI</name>
<dbReference type="EMBL" id="QOCW01000008">
    <property type="protein sequence ID" value="RBW69807.1"/>
    <property type="molecule type" value="Genomic_DNA"/>
</dbReference>
<keyword evidence="2" id="KW-1185">Reference proteome</keyword>
<comment type="caution">
    <text evidence="1">The sequence shown here is derived from an EMBL/GenBank/DDBJ whole genome shotgun (WGS) entry which is preliminary data.</text>
</comment>